<evidence type="ECO:0000313" key="3">
    <source>
        <dbReference type="EMBL" id="KAF7350565.1"/>
    </source>
</evidence>
<accession>A0A8H6XYC3</accession>
<dbReference type="Pfam" id="PF08386">
    <property type="entry name" value="Abhydrolase_4"/>
    <property type="match status" value="1"/>
</dbReference>
<comment type="caution">
    <text evidence="3">The sequence shown here is derived from an EMBL/GenBank/DDBJ whole genome shotgun (WGS) entry which is preliminary data.</text>
</comment>
<gene>
    <name evidence="3" type="ORF">MSAN_01616300</name>
</gene>
<dbReference type="EMBL" id="JACAZH010000014">
    <property type="protein sequence ID" value="KAF7350565.1"/>
    <property type="molecule type" value="Genomic_DNA"/>
</dbReference>
<name>A0A8H6XYC3_9AGAR</name>
<evidence type="ECO:0000313" key="4">
    <source>
        <dbReference type="Proteomes" id="UP000623467"/>
    </source>
</evidence>
<sequence>MDVPMDYTKSFNAATNNITIGFAMLGPAQTASGLILYHAGGPGENAAADVWANALNLSASFAGLEGFDVLGVSVRGIQFSNPLNLTTGVFFNNVSFPFPSTQAEFDQYQAAMSNFYSAAIRDSTPQGIVQHVGTTEVIQDWDSMRAALGYEKVSFAGVSYGTFAGMSYAAKYPERVDRFVLDAALPHGTPLQELVTTQVAAVNRLVQRADAFCHTDPTCPFYGQGNGSVSQAWETVLARSIQAPLPALSCGPGTGCNSPVTPSDLRQAATLVLTGNPDFPLFSIGLNAALQGDASIFAYWPEFDVRETIVGPLLCSDIELDDDLKTFDGFNGLSVNSNSSDPLQMIYAINWQLLLECTVWPFPVDPSIARITLPTDLPLMWMTSDFDLNLPTELTAFAWQQAPNSTLVIRHGDDHTSLPLPPPAAAAGDLARSFLRTGIMPGPSSDVNVTVIGPGGTRGPLPGVYDVPTGAAAGDMSSVEDIM</sequence>
<feature type="domain" description="AB hydrolase-1" evidence="1">
    <location>
        <begin position="34"/>
        <end position="233"/>
    </location>
</feature>
<dbReference type="AlphaFoldDB" id="A0A8H6XYC3"/>
<evidence type="ECO:0000259" key="2">
    <source>
        <dbReference type="Pfam" id="PF08386"/>
    </source>
</evidence>
<organism evidence="3 4">
    <name type="scientific">Mycena sanguinolenta</name>
    <dbReference type="NCBI Taxonomy" id="230812"/>
    <lineage>
        <taxon>Eukaryota</taxon>
        <taxon>Fungi</taxon>
        <taxon>Dikarya</taxon>
        <taxon>Basidiomycota</taxon>
        <taxon>Agaricomycotina</taxon>
        <taxon>Agaricomycetes</taxon>
        <taxon>Agaricomycetidae</taxon>
        <taxon>Agaricales</taxon>
        <taxon>Marasmiineae</taxon>
        <taxon>Mycenaceae</taxon>
        <taxon>Mycena</taxon>
    </lineage>
</organism>
<dbReference type="InterPro" id="IPR013595">
    <property type="entry name" value="Pept_S33_TAP-like_C"/>
</dbReference>
<dbReference type="Gene3D" id="3.40.50.1820">
    <property type="entry name" value="alpha/beta hydrolase"/>
    <property type="match status" value="1"/>
</dbReference>
<dbReference type="InterPro" id="IPR029058">
    <property type="entry name" value="AB_hydrolase_fold"/>
</dbReference>
<keyword evidence="4" id="KW-1185">Reference proteome</keyword>
<dbReference type="OrthoDB" id="413670at2759"/>
<dbReference type="InterPro" id="IPR000073">
    <property type="entry name" value="AB_hydrolase_1"/>
</dbReference>
<proteinExistence type="predicted"/>
<dbReference type="Pfam" id="PF00561">
    <property type="entry name" value="Abhydrolase_1"/>
    <property type="match status" value="1"/>
</dbReference>
<evidence type="ECO:0000259" key="1">
    <source>
        <dbReference type="Pfam" id="PF00561"/>
    </source>
</evidence>
<reference evidence="3" key="1">
    <citation type="submission" date="2020-05" db="EMBL/GenBank/DDBJ databases">
        <title>Mycena genomes resolve the evolution of fungal bioluminescence.</title>
        <authorList>
            <person name="Tsai I.J."/>
        </authorList>
    </citation>
    <scope>NUCLEOTIDE SEQUENCE</scope>
    <source>
        <strain evidence="3">160909Yilan</strain>
    </source>
</reference>
<protein>
    <recommendedName>
        <fullName evidence="5">AB hydrolase-1 domain-containing protein</fullName>
    </recommendedName>
</protein>
<dbReference type="Proteomes" id="UP000623467">
    <property type="component" value="Unassembled WGS sequence"/>
</dbReference>
<evidence type="ECO:0008006" key="5">
    <source>
        <dbReference type="Google" id="ProtNLM"/>
    </source>
</evidence>
<dbReference type="SUPFAM" id="SSF53474">
    <property type="entry name" value="alpha/beta-Hydrolases"/>
    <property type="match status" value="1"/>
</dbReference>
<feature type="domain" description="Peptidase S33 tripeptidyl aminopeptidase-like C-terminal" evidence="2">
    <location>
        <begin position="353"/>
        <end position="442"/>
    </location>
</feature>